<dbReference type="OrthoDB" id="17979at2157"/>
<dbReference type="SUPFAM" id="SSF53756">
    <property type="entry name" value="UDP-Glycosyltransferase/glycogen phosphorylase"/>
    <property type="match status" value="1"/>
</dbReference>
<dbReference type="GeneID" id="37876877"/>
<feature type="domain" description="Glycosyltransferase subfamily 4-like N-terminal" evidence="1">
    <location>
        <begin position="43"/>
        <end position="160"/>
    </location>
</feature>
<dbReference type="RefSeq" id="WP_119814672.1">
    <property type="nucleotide sequence ID" value="NZ_CP025066.1"/>
</dbReference>
<proteinExistence type="predicted"/>
<dbReference type="KEGG" id="hdf:AArcSl_0540"/>
<dbReference type="CDD" id="cd03801">
    <property type="entry name" value="GT4_PimA-like"/>
    <property type="match status" value="1"/>
</dbReference>
<gene>
    <name evidence="2" type="ORF">AArcSl_0540</name>
</gene>
<keyword evidence="2" id="KW-0808">Transferase</keyword>
<evidence type="ECO:0000313" key="2">
    <source>
        <dbReference type="EMBL" id="AUX08191.1"/>
    </source>
</evidence>
<keyword evidence="3" id="KW-1185">Reference proteome</keyword>
<dbReference type="EMBL" id="CP025066">
    <property type="protein sequence ID" value="AUX08191.1"/>
    <property type="molecule type" value="Genomic_DNA"/>
</dbReference>
<evidence type="ECO:0000259" key="1">
    <source>
        <dbReference type="Pfam" id="PF13439"/>
    </source>
</evidence>
<dbReference type="PANTHER" id="PTHR45947:SF3">
    <property type="entry name" value="SULFOQUINOVOSYL TRANSFERASE SQD2"/>
    <property type="match status" value="1"/>
</dbReference>
<dbReference type="Proteomes" id="UP000263012">
    <property type="component" value="Chromosome"/>
</dbReference>
<organism evidence="2 3">
    <name type="scientific">Halalkaliarchaeum desulfuricum</name>
    <dbReference type="NCBI Taxonomy" id="2055893"/>
    <lineage>
        <taxon>Archaea</taxon>
        <taxon>Methanobacteriati</taxon>
        <taxon>Methanobacteriota</taxon>
        <taxon>Stenosarchaea group</taxon>
        <taxon>Halobacteria</taxon>
        <taxon>Halobacteriales</taxon>
        <taxon>Haloferacaceae</taxon>
        <taxon>Halalkaliarchaeum</taxon>
    </lineage>
</organism>
<dbReference type="Pfam" id="PF13692">
    <property type="entry name" value="Glyco_trans_1_4"/>
    <property type="match status" value="1"/>
</dbReference>
<sequence length="370" mass="40491">MRVCSHLELGDRLDRSGIGAAASHQRRALSEHVEEVQVVAEPWAGGSLRGGVSAAIRGRYPLRDIDVVHCNLPGPAALAIARLARRRGVPVVFHAHVTSEDFAGSFRGSTAVAPALRRYLRRAYSLADLVLCPSEYTKRRLEGYPIDAPIEPITNGVDLASLEGHSRLGEEYRRRFGLSGTVVFSVGNVFARKGVGDFCRLAGELQGTSTPAVAPGDGAGYEFAWFGPYDTGPQASSPVRRWLRSHPSNVTFTGWVDDKRGAFGAGDIYLFPTHEENQGIAALEAMACGKPVVMRDLPVFREYYEHGHDCLLCADRAEMREAIQRLAGDRALRERLGANARDTARDHGLDQLGERLAGIYRELLERNTSD</sequence>
<dbReference type="PANTHER" id="PTHR45947">
    <property type="entry name" value="SULFOQUINOVOSYL TRANSFERASE SQD2"/>
    <property type="match status" value="1"/>
</dbReference>
<dbReference type="Pfam" id="PF13439">
    <property type="entry name" value="Glyco_transf_4"/>
    <property type="match status" value="1"/>
</dbReference>
<dbReference type="GO" id="GO:0016757">
    <property type="term" value="F:glycosyltransferase activity"/>
    <property type="evidence" value="ECO:0007669"/>
    <property type="project" value="TreeGrafter"/>
</dbReference>
<reference evidence="3" key="1">
    <citation type="submission" date="2017-11" db="EMBL/GenBank/DDBJ databases">
        <title>Phenotypic and genomic properties of facultatively anaerobic sulfur-reducing natronoarchaea from hypersaline soda lakes.</title>
        <authorList>
            <person name="Sorokin D.Y."/>
            <person name="Kublanov I.V."/>
            <person name="Roman P."/>
            <person name="Sinninghe Damste J.S."/>
            <person name="Golyshin P.N."/>
            <person name="Rojo D."/>
            <person name="Ciordia S."/>
            <person name="Mena M.D.C."/>
            <person name="Ferrer M."/>
            <person name="Messina E."/>
            <person name="Smedile F."/>
            <person name="La Spada G."/>
            <person name="La Cono V."/>
            <person name="Yakimov M.M."/>
        </authorList>
    </citation>
    <scope>NUCLEOTIDE SEQUENCE [LARGE SCALE GENOMIC DNA]</scope>
    <source>
        <strain evidence="3">AArc-Sl</strain>
    </source>
</reference>
<evidence type="ECO:0000313" key="3">
    <source>
        <dbReference type="Proteomes" id="UP000263012"/>
    </source>
</evidence>
<dbReference type="InterPro" id="IPR028098">
    <property type="entry name" value="Glyco_trans_4-like_N"/>
</dbReference>
<accession>A0A343TGG9</accession>
<dbReference type="AlphaFoldDB" id="A0A343TGG9"/>
<dbReference type="Gene3D" id="3.40.50.2000">
    <property type="entry name" value="Glycogen Phosphorylase B"/>
    <property type="match status" value="2"/>
</dbReference>
<protein>
    <submittedName>
        <fullName evidence="2">Glycosyl transferase family 1</fullName>
    </submittedName>
</protein>
<dbReference type="InterPro" id="IPR050194">
    <property type="entry name" value="Glycosyltransferase_grp1"/>
</dbReference>
<name>A0A343TGG9_9EURY</name>